<dbReference type="AlphaFoldDB" id="A0AAD5S5K2"/>
<dbReference type="EMBL" id="JADGJD010001085">
    <property type="protein sequence ID" value="KAJ3046816.1"/>
    <property type="molecule type" value="Genomic_DNA"/>
</dbReference>
<comment type="caution">
    <text evidence="2">The sequence shown here is derived from an EMBL/GenBank/DDBJ whole genome shotgun (WGS) entry which is preliminary data.</text>
</comment>
<organism evidence="2 3">
    <name type="scientific">Rhizophlyctis rosea</name>
    <dbReference type="NCBI Taxonomy" id="64517"/>
    <lineage>
        <taxon>Eukaryota</taxon>
        <taxon>Fungi</taxon>
        <taxon>Fungi incertae sedis</taxon>
        <taxon>Chytridiomycota</taxon>
        <taxon>Chytridiomycota incertae sedis</taxon>
        <taxon>Chytridiomycetes</taxon>
        <taxon>Rhizophlyctidales</taxon>
        <taxon>Rhizophlyctidaceae</taxon>
        <taxon>Rhizophlyctis</taxon>
    </lineage>
</organism>
<proteinExistence type="predicted"/>
<sequence length="183" mass="20355">MNSPHQKTSAPRKSQKRRIAVGGGGEVPKTLAAGNMECPQLRLFLVESTANVLAVPSFAQQHTSQDMQEVARAALIKFVIEPLGIDTTHFSLEEQMHILEAYNAINGDRLTFLKAACYGKLQTHHKIRVPRPFALKHLPEKKASGPEVLVLCDQSYQFTKSGLPTSWKVSTSTVSRWISDYVR</sequence>
<evidence type="ECO:0000313" key="2">
    <source>
        <dbReference type="EMBL" id="KAJ3046816.1"/>
    </source>
</evidence>
<feature type="compositionally biased region" description="Polar residues" evidence="1">
    <location>
        <begin position="1"/>
        <end position="12"/>
    </location>
</feature>
<gene>
    <name evidence="2" type="ORF">HK097_000489</name>
</gene>
<keyword evidence="3" id="KW-1185">Reference proteome</keyword>
<evidence type="ECO:0000256" key="1">
    <source>
        <dbReference type="SAM" id="MobiDB-lite"/>
    </source>
</evidence>
<reference evidence="2" key="1">
    <citation type="submission" date="2020-05" db="EMBL/GenBank/DDBJ databases">
        <title>Phylogenomic resolution of chytrid fungi.</title>
        <authorList>
            <person name="Stajich J.E."/>
            <person name="Amses K."/>
            <person name="Simmons R."/>
            <person name="Seto K."/>
            <person name="Myers J."/>
            <person name="Bonds A."/>
            <person name="Quandt C.A."/>
            <person name="Barry K."/>
            <person name="Liu P."/>
            <person name="Grigoriev I."/>
            <person name="Longcore J.E."/>
            <person name="James T.Y."/>
        </authorList>
    </citation>
    <scope>NUCLEOTIDE SEQUENCE</scope>
    <source>
        <strain evidence="2">JEL0318</strain>
    </source>
</reference>
<evidence type="ECO:0000313" key="3">
    <source>
        <dbReference type="Proteomes" id="UP001212841"/>
    </source>
</evidence>
<accession>A0AAD5S5K2</accession>
<protein>
    <submittedName>
        <fullName evidence="2">Uncharacterized protein</fullName>
    </submittedName>
</protein>
<dbReference type="Proteomes" id="UP001212841">
    <property type="component" value="Unassembled WGS sequence"/>
</dbReference>
<name>A0AAD5S5K2_9FUNG</name>
<feature type="region of interest" description="Disordered" evidence="1">
    <location>
        <begin position="1"/>
        <end position="26"/>
    </location>
</feature>